<gene>
    <name evidence="1" type="ORF">CF651_00995</name>
</gene>
<organism evidence="1 2">
    <name type="scientific">Paenibacillus rigui</name>
    <dbReference type="NCBI Taxonomy" id="554312"/>
    <lineage>
        <taxon>Bacteria</taxon>
        <taxon>Bacillati</taxon>
        <taxon>Bacillota</taxon>
        <taxon>Bacilli</taxon>
        <taxon>Bacillales</taxon>
        <taxon>Paenibacillaceae</taxon>
        <taxon>Paenibacillus</taxon>
    </lineage>
</organism>
<dbReference type="OrthoDB" id="2454651at2"/>
<sequence>MSAYQQFQAEKEKLDAYAAQQFRITAVQEDLTGTLLTLEHPGGERVTLRLETADARKYFVSVMLRQKTKTPF</sequence>
<dbReference type="AlphaFoldDB" id="A0A229UXN6"/>
<proteinExistence type="predicted"/>
<name>A0A229UXN6_9BACL</name>
<comment type="caution">
    <text evidence="1">The sequence shown here is derived from an EMBL/GenBank/DDBJ whole genome shotgun (WGS) entry which is preliminary data.</text>
</comment>
<dbReference type="EMBL" id="NMQW01000002">
    <property type="protein sequence ID" value="OXM87729.1"/>
    <property type="molecule type" value="Genomic_DNA"/>
</dbReference>
<accession>A0A229UXN6</accession>
<protein>
    <submittedName>
        <fullName evidence="1">Uncharacterized protein</fullName>
    </submittedName>
</protein>
<dbReference type="RefSeq" id="WP_094012979.1">
    <property type="nucleotide sequence ID" value="NZ_NMQW01000002.1"/>
</dbReference>
<reference evidence="1 2" key="1">
    <citation type="submission" date="2017-07" db="EMBL/GenBank/DDBJ databases">
        <title>Genome sequencing and assembly of Paenibacillus rigui.</title>
        <authorList>
            <person name="Mayilraj S."/>
        </authorList>
    </citation>
    <scope>NUCLEOTIDE SEQUENCE [LARGE SCALE GENOMIC DNA]</scope>
    <source>
        <strain evidence="1 2">JCM 16352</strain>
    </source>
</reference>
<dbReference type="Proteomes" id="UP000215509">
    <property type="component" value="Unassembled WGS sequence"/>
</dbReference>
<evidence type="ECO:0000313" key="1">
    <source>
        <dbReference type="EMBL" id="OXM87729.1"/>
    </source>
</evidence>
<evidence type="ECO:0000313" key="2">
    <source>
        <dbReference type="Proteomes" id="UP000215509"/>
    </source>
</evidence>
<keyword evidence="2" id="KW-1185">Reference proteome</keyword>